<evidence type="ECO:0000313" key="2">
    <source>
        <dbReference type="EMBL" id="KXB04882.1"/>
    </source>
</evidence>
<keyword evidence="3" id="KW-1185">Reference proteome</keyword>
<dbReference type="PANTHER" id="PTHR42951">
    <property type="entry name" value="METALLO-BETA-LACTAMASE DOMAIN-CONTAINING"/>
    <property type="match status" value="1"/>
</dbReference>
<dbReference type="CDD" id="cd07726">
    <property type="entry name" value="ST1585-like_MBL-fold"/>
    <property type="match status" value="1"/>
</dbReference>
<name>A0A133VEL2_9EURY</name>
<dbReference type="InterPro" id="IPR001279">
    <property type="entry name" value="Metallo-B-lactamas"/>
</dbReference>
<dbReference type="PANTHER" id="PTHR42951:SF4">
    <property type="entry name" value="ACYL-COENZYME A THIOESTERASE MBLAC2"/>
    <property type="match status" value="1"/>
</dbReference>
<evidence type="ECO:0000259" key="1">
    <source>
        <dbReference type="SMART" id="SM00849"/>
    </source>
</evidence>
<dbReference type="Gene3D" id="3.60.15.10">
    <property type="entry name" value="Ribonuclease Z/Hydroxyacylglutathione hydrolase-like"/>
    <property type="match status" value="1"/>
</dbReference>
<protein>
    <recommendedName>
        <fullName evidence="1">Metallo-beta-lactamase domain-containing protein</fullName>
    </recommendedName>
</protein>
<proteinExistence type="predicted"/>
<feature type="domain" description="Metallo-beta-lactamase" evidence="1">
    <location>
        <begin position="27"/>
        <end position="228"/>
    </location>
</feature>
<accession>A0A133VEL2</accession>
<gene>
    <name evidence="2" type="ORF">AKJ48_01140</name>
</gene>
<dbReference type="EMBL" id="LHYB01000008">
    <property type="protein sequence ID" value="KXB04882.1"/>
    <property type="molecule type" value="Genomic_DNA"/>
</dbReference>
<dbReference type="InterPro" id="IPR037482">
    <property type="entry name" value="ST1585_MBL-fold"/>
</dbReference>
<organism evidence="2 3">
    <name type="scientific">candidate division MSBL1 archaeon SCGC-AAA261O19</name>
    <dbReference type="NCBI Taxonomy" id="1698277"/>
    <lineage>
        <taxon>Archaea</taxon>
        <taxon>Methanobacteriati</taxon>
        <taxon>Methanobacteriota</taxon>
        <taxon>candidate division MSBL1</taxon>
    </lineage>
</organism>
<sequence length="317" mass="35500">MSTDLLYEENDVGIYAIDTEILGCPRGEACYLLKGSEEIALIDPSFPSSLNTLMNGLEDASLKIDDIDRIIVTHTHPDHAGVTSTLLQRNSDMRVSAGELAGRYLPKTATVGLPGAIMVFGEIAAREFGKIEDCPKDKIDVVEDGEKIDLGGIKLKAIYTPGHSPDHVSWYDEESGVLFTGEATCLRFPDLPVLIPVASPPKYDVSTALNSVKKLMKLDKPNNIFHPHFGEIPMDIEDYFQESLQRIGAWKIMIEDLFEERLNFKQIIQRVKNNVLKEAGKNPEDLPKTFRNFYLPTMLRIILMAYANVVLNEEMAW</sequence>
<evidence type="ECO:0000313" key="3">
    <source>
        <dbReference type="Proteomes" id="UP000070076"/>
    </source>
</evidence>
<dbReference type="Proteomes" id="UP000070076">
    <property type="component" value="Unassembled WGS sequence"/>
</dbReference>
<dbReference type="AlphaFoldDB" id="A0A133VEL2"/>
<comment type="caution">
    <text evidence="2">The sequence shown here is derived from an EMBL/GenBank/DDBJ whole genome shotgun (WGS) entry which is preliminary data.</text>
</comment>
<dbReference type="InterPro" id="IPR036866">
    <property type="entry name" value="RibonucZ/Hydroxyglut_hydro"/>
</dbReference>
<dbReference type="InterPro" id="IPR050855">
    <property type="entry name" value="NDM-1-like"/>
</dbReference>
<dbReference type="SMART" id="SM00849">
    <property type="entry name" value="Lactamase_B"/>
    <property type="match status" value="1"/>
</dbReference>
<dbReference type="SUPFAM" id="SSF56281">
    <property type="entry name" value="Metallo-hydrolase/oxidoreductase"/>
    <property type="match status" value="1"/>
</dbReference>
<dbReference type="Pfam" id="PF00753">
    <property type="entry name" value="Lactamase_B"/>
    <property type="match status" value="1"/>
</dbReference>
<reference evidence="2 3" key="1">
    <citation type="journal article" date="2016" name="Sci. Rep.">
        <title>Metabolic traits of an uncultured archaeal lineage -MSBL1- from brine pools of the Red Sea.</title>
        <authorList>
            <person name="Mwirichia R."/>
            <person name="Alam I."/>
            <person name="Rashid M."/>
            <person name="Vinu M."/>
            <person name="Ba-Alawi W."/>
            <person name="Anthony Kamau A."/>
            <person name="Kamanda Ngugi D."/>
            <person name="Goker M."/>
            <person name="Klenk H.P."/>
            <person name="Bajic V."/>
            <person name="Stingl U."/>
        </authorList>
    </citation>
    <scope>NUCLEOTIDE SEQUENCE [LARGE SCALE GENOMIC DNA]</scope>
    <source>
        <strain evidence="2">SCGC-AAA261O19</strain>
    </source>
</reference>
<dbReference type="PATRIC" id="fig|1698277.3.peg.787"/>